<organism evidence="7 8">
    <name type="scientific">Pseudomicrostroma glucosiphilum</name>
    <dbReference type="NCBI Taxonomy" id="1684307"/>
    <lineage>
        <taxon>Eukaryota</taxon>
        <taxon>Fungi</taxon>
        <taxon>Dikarya</taxon>
        <taxon>Basidiomycota</taxon>
        <taxon>Ustilaginomycotina</taxon>
        <taxon>Exobasidiomycetes</taxon>
        <taxon>Microstromatales</taxon>
        <taxon>Microstromatales incertae sedis</taxon>
        <taxon>Pseudomicrostroma</taxon>
    </lineage>
</organism>
<feature type="transmembrane region" description="Helical" evidence="6">
    <location>
        <begin position="36"/>
        <end position="59"/>
    </location>
</feature>
<feature type="transmembrane region" description="Helical" evidence="6">
    <location>
        <begin position="155"/>
        <end position="175"/>
    </location>
</feature>
<feature type="transmembrane region" description="Helical" evidence="6">
    <location>
        <begin position="119"/>
        <end position="143"/>
    </location>
</feature>
<proteinExistence type="predicted"/>
<gene>
    <name evidence="7" type="ORF">BCV69DRAFT_287489</name>
</gene>
<reference evidence="7 8" key="1">
    <citation type="journal article" date="2018" name="Mol. Biol. Evol.">
        <title>Broad Genomic Sampling Reveals a Smut Pathogenic Ancestry of the Fungal Clade Ustilaginomycotina.</title>
        <authorList>
            <person name="Kijpornyongpan T."/>
            <person name="Mondo S.J."/>
            <person name="Barry K."/>
            <person name="Sandor L."/>
            <person name="Lee J."/>
            <person name="Lipzen A."/>
            <person name="Pangilinan J."/>
            <person name="LaButti K."/>
            <person name="Hainaut M."/>
            <person name="Henrissat B."/>
            <person name="Grigoriev I.V."/>
            <person name="Spatafora J.W."/>
            <person name="Aime M.C."/>
        </authorList>
    </citation>
    <scope>NUCLEOTIDE SEQUENCE [LARGE SCALE GENOMIC DNA]</scope>
    <source>
        <strain evidence="7 8">MCA 4718</strain>
    </source>
</reference>
<feature type="region of interest" description="Disordered" evidence="5">
    <location>
        <begin position="592"/>
        <end position="616"/>
    </location>
</feature>
<dbReference type="OrthoDB" id="409173at2759"/>
<dbReference type="PANTHER" id="PTHR11706:SF101">
    <property type="entry name" value="MANGANESE TRANSPORTER SMF1"/>
    <property type="match status" value="1"/>
</dbReference>
<dbReference type="AlphaFoldDB" id="A0A316UCD8"/>
<evidence type="ECO:0000313" key="7">
    <source>
        <dbReference type="EMBL" id="PWN20675.1"/>
    </source>
</evidence>
<evidence type="ECO:0000256" key="5">
    <source>
        <dbReference type="SAM" id="MobiDB-lite"/>
    </source>
</evidence>
<sequence>MILKTQMKYLGPGITMSVAYCDPGNWATDLQAGSQFGYPLLFIIILTGVFGIILQVLALRMGIVCNKDLAVLTREWVLSLGKDKRRPSASHDRRTQGSQETGAPLPPTRKSVWAQRGRLALLWLLYFVAEAAIICTELAELVGSAIALNLLFPRLPLWGGVLVTSADVFLILLIYKPDTRSLRVFEFFVAILVFIVISCLIALVVRVDPHWPDVFEGYLPSATIVQPQPLYVAIGILGATVMPHGLFLGSHFSCFEREAPMTKKAGSSRSYDEEERESLDTDEELAQPSQLQAVIPGTTFTQRLHRMRAKVMAAFNGDTSSAADFEEEAMITPPARDLSAIKRRVVHSTIDVAVSMILFAITTNSALLIIAAQAFFFGLDGSSGARGSLVVGDLFQAFELIKERLNHVFAILFAVALLASGQSASITVTLAGQVISEGMIKWKTNPFLRRCLTRGITLIPSFAVAAGIGRAGLDKLLVASQVALSMALPFVLLPLLAITASKYWMSTEIVPPFPAENEGESGGENENYLQHREERPLHLNTEAPASSSPLQSTAAVGHQQRWRFQPSVLLHWSWWTRGAGQLNEERFSRPLAPSGETVSPMEAAASCTPPRHPRMHSLASPTKFSTHFANGWIMIAITSAIYVIIAISDVYVIVTTALGTGGT</sequence>
<feature type="compositionally biased region" description="Acidic residues" evidence="5">
    <location>
        <begin position="272"/>
        <end position="285"/>
    </location>
</feature>
<evidence type="ECO:0000256" key="1">
    <source>
        <dbReference type="ARBA" id="ARBA00004141"/>
    </source>
</evidence>
<feature type="region of interest" description="Disordered" evidence="5">
    <location>
        <begin position="85"/>
        <end position="109"/>
    </location>
</feature>
<feature type="transmembrane region" description="Helical" evidence="6">
    <location>
        <begin position="230"/>
        <end position="254"/>
    </location>
</feature>
<evidence type="ECO:0000256" key="4">
    <source>
        <dbReference type="ARBA" id="ARBA00023136"/>
    </source>
</evidence>
<dbReference type="EMBL" id="KZ819327">
    <property type="protein sequence ID" value="PWN20675.1"/>
    <property type="molecule type" value="Genomic_DNA"/>
</dbReference>
<feature type="transmembrane region" description="Helical" evidence="6">
    <location>
        <begin position="452"/>
        <end position="472"/>
    </location>
</feature>
<feature type="transmembrane region" description="Helical" evidence="6">
    <location>
        <begin position="632"/>
        <end position="654"/>
    </location>
</feature>
<dbReference type="Proteomes" id="UP000245942">
    <property type="component" value="Unassembled WGS sequence"/>
</dbReference>
<evidence type="ECO:0000256" key="6">
    <source>
        <dbReference type="SAM" id="Phobius"/>
    </source>
</evidence>
<comment type="subcellular location">
    <subcellularLocation>
        <location evidence="1">Membrane</location>
        <topology evidence="1">Multi-pass membrane protein</topology>
    </subcellularLocation>
</comment>
<evidence type="ECO:0000256" key="2">
    <source>
        <dbReference type="ARBA" id="ARBA00022692"/>
    </source>
</evidence>
<dbReference type="GO" id="GO:0034755">
    <property type="term" value="P:iron ion transmembrane transport"/>
    <property type="evidence" value="ECO:0007669"/>
    <property type="project" value="TreeGrafter"/>
</dbReference>
<evidence type="ECO:0000256" key="3">
    <source>
        <dbReference type="ARBA" id="ARBA00022989"/>
    </source>
</evidence>
<feature type="transmembrane region" description="Helical" evidence="6">
    <location>
        <begin position="352"/>
        <end position="376"/>
    </location>
</feature>
<keyword evidence="2 6" id="KW-0812">Transmembrane</keyword>
<dbReference type="Pfam" id="PF01566">
    <property type="entry name" value="Nramp"/>
    <property type="match status" value="2"/>
</dbReference>
<keyword evidence="3 6" id="KW-1133">Transmembrane helix</keyword>
<dbReference type="InterPro" id="IPR001046">
    <property type="entry name" value="NRAMP_fam"/>
</dbReference>
<feature type="transmembrane region" description="Helical" evidence="6">
    <location>
        <begin position="408"/>
        <end position="431"/>
    </location>
</feature>
<dbReference type="GO" id="GO:0005384">
    <property type="term" value="F:manganese ion transmembrane transporter activity"/>
    <property type="evidence" value="ECO:0007669"/>
    <property type="project" value="TreeGrafter"/>
</dbReference>
<feature type="transmembrane region" description="Helical" evidence="6">
    <location>
        <begin position="478"/>
        <end position="498"/>
    </location>
</feature>
<dbReference type="PANTHER" id="PTHR11706">
    <property type="entry name" value="SOLUTE CARRIER PROTEIN FAMILY 11 MEMBER"/>
    <property type="match status" value="1"/>
</dbReference>
<dbReference type="GO" id="GO:0015086">
    <property type="term" value="F:cadmium ion transmembrane transporter activity"/>
    <property type="evidence" value="ECO:0007669"/>
    <property type="project" value="TreeGrafter"/>
</dbReference>
<dbReference type="GO" id="GO:0030026">
    <property type="term" value="P:intracellular manganese ion homeostasis"/>
    <property type="evidence" value="ECO:0007669"/>
    <property type="project" value="TreeGrafter"/>
</dbReference>
<accession>A0A316UCD8</accession>
<feature type="transmembrane region" description="Helical" evidence="6">
    <location>
        <begin position="187"/>
        <end position="205"/>
    </location>
</feature>
<dbReference type="GeneID" id="37015302"/>
<dbReference type="STRING" id="1684307.A0A316UCD8"/>
<evidence type="ECO:0000313" key="8">
    <source>
        <dbReference type="Proteomes" id="UP000245942"/>
    </source>
</evidence>
<dbReference type="RefSeq" id="XP_025347835.1">
    <property type="nucleotide sequence ID" value="XM_025493568.1"/>
</dbReference>
<name>A0A316UCD8_9BASI</name>
<keyword evidence="4 6" id="KW-0472">Membrane</keyword>
<keyword evidence="8" id="KW-1185">Reference proteome</keyword>
<dbReference type="GO" id="GO:0005886">
    <property type="term" value="C:plasma membrane"/>
    <property type="evidence" value="ECO:0007669"/>
    <property type="project" value="TreeGrafter"/>
</dbReference>
<dbReference type="PRINTS" id="PR00447">
    <property type="entry name" value="NATRESASSCMP"/>
</dbReference>
<feature type="region of interest" description="Disordered" evidence="5">
    <location>
        <begin position="264"/>
        <end position="286"/>
    </location>
</feature>
<dbReference type="NCBIfam" id="NF037982">
    <property type="entry name" value="Nramp_1"/>
    <property type="match status" value="1"/>
</dbReference>
<protein>
    <submittedName>
        <fullName evidence="7">Natural resistance-associated macrophage protein</fullName>
    </submittedName>
</protein>